<protein>
    <submittedName>
        <fullName evidence="3">PKD domain-containing protein</fullName>
    </submittedName>
</protein>
<dbReference type="SMART" id="SM00089">
    <property type="entry name" value="PKD"/>
    <property type="match status" value="1"/>
</dbReference>
<dbReference type="InterPro" id="IPR022409">
    <property type="entry name" value="PKD/Chitinase_dom"/>
</dbReference>
<dbReference type="EMBL" id="JAKIKS010000035">
    <property type="protein sequence ID" value="MCL1124943.1"/>
    <property type="molecule type" value="Genomic_DNA"/>
</dbReference>
<evidence type="ECO:0000256" key="1">
    <source>
        <dbReference type="SAM" id="SignalP"/>
    </source>
</evidence>
<keyword evidence="1" id="KW-0732">Signal</keyword>
<feature type="chain" id="PRO_5047174918" evidence="1">
    <location>
        <begin position="21"/>
        <end position="193"/>
    </location>
</feature>
<proteinExistence type="predicted"/>
<organism evidence="3 4">
    <name type="scientific">Shewanella surugensis</name>
    <dbReference type="NCBI Taxonomy" id="212020"/>
    <lineage>
        <taxon>Bacteria</taxon>
        <taxon>Pseudomonadati</taxon>
        <taxon>Pseudomonadota</taxon>
        <taxon>Gammaproteobacteria</taxon>
        <taxon>Alteromonadales</taxon>
        <taxon>Shewanellaceae</taxon>
        <taxon>Shewanella</taxon>
    </lineage>
</organism>
<dbReference type="SUPFAM" id="SSF49299">
    <property type="entry name" value="PKD domain"/>
    <property type="match status" value="1"/>
</dbReference>
<dbReference type="Gene3D" id="2.60.40.10">
    <property type="entry name" value="Immunoglobulins"/>
    <property type="match status" value="1"/>
</dbReference>
<evidence type="ECO:0000313" key="4">
    <source>
        <dbReference type="Proteomes" id="UP001203423"/>
    </source>
</evidence>
<reference evidence="3 4" key="1">
    <citation type="submission" date="2022-01" db="EMBL/GenBank/DDBJ databases">
        <title>Whole genome-based taxonomy of the Shewanellaceae.</title>
        <authorList>
            <person name="Martin-Rodriguez A.J."/>
        </authorList>
    </citation>
    <scope>NUCLEOTIDE SEQUENCE [LARGE SCALE GENOMIC DNA]</scope>
    <source>
        <strain evidence="3 4">DSM 17177</strain>
    </source>
</reference>
<evidence type="ECO:0000259" key="2">
    <source>
        <dbReference type="PROSITE" id="PS50093"/>
    </source>
</evidence>
<dbReference type="Proteomes" id="UP001203423">
    <property type="component" value="Unassembled WGS sequence"/>
</dbReference>
<keyword evidence="4" id="KW-1185">Reference proteome</keyword>
<dbReference type="InterPro" id="IPR035986">
    <property type="entry name" value="PKD_dom_sf"/>
</dbReference>
<feature type="signal peptide" evidence="1">
    <location>
        <begin position="1"/>
        <end position="20"/>
    </location>
</feature>
<gene>
    <name evidence="3" type="ORF">L2764_10765</name>
</gene>
<dbReference type="InterPro" id="IPR013783">
    <property type="entry name" value="Ig-like_fold"/>
</dbReference>
<accession>A0ABT0LB67</accession>
<name>A0ABT0LB67_9GAMM</name>
<dbReference type="RefSeq" id="WP_248940218.1">
    <property type="nucleotide sequence ID" value="NZ_JAKIKS010000035.1"/>
</dbReference>
<evidence type="ECO:0000313" key="3">
    <source>
        <dbReference type="EMBL" id="MCL1124943.1"/>
    </source>
</evidence>
<dbReference type="Pfam" id="PF18911">
    <property type="entry name" value="PKD_4"/>
    <property type="match status" value="1"/>
</dbReference>
<comment type="caution">
    <text evidence="3">The sequence shown here is derived from an EMBL/GenBank/DDBJ whole genome shotgun (WGS) entry which is preliminary data.</text>
</comment>
<sequence>MKLRFTVGACLLSTVMVVHASDDNIDYVWDFGDGSSANEKSPEHVYAEVGIYQAKLMVFQNDKLVDTRVNSVDLITPLINQVTIDYELSDLSLAASAILDAKQALSLTHHWLIEDQTYVGPNANHVFLSQGEYSVKLSSYFDEYLVHETQLNIFASEPEPEPEPEKSGEGDSGGALGVGVFLLGIMRLLGKKT</sequence>
<dbReference type="PROSITE" id="PS50093">
    <property type="entry name" value="PKD"/>
    <property type="match status" value="1"/>
</dbReference>
<dbReference type="InterPro" id="IPR000601">
    <property type="entry name" value="PKD_dom"/>
</dbReference>
<dbReference type="CDD" id="cd00146">
    <property type="entry name" value="PKD"/>
    <property type="match status" value="1"/>
</dbReference>
<feature type="domain" description="PKD" evidence="2">
    <location>
        <begin position="21"/>
        <end position="58"/>
    </location>
</feature>